<dbReference type="AlphaFoldDB" id="A0A7W4PLN9"/>
<name>A0A7W4PLN9_9PROT</name>
<dbReference type="EMBL" id="JABEQM010000009">
    <property type="protein sequence ID" value="MBB2202345.1"/>
    <property type="molecule type" value="Genomic_DNA"/>
</dbReference>
<dbReference type="InterPro" id="IPR015943">
    <property type="entry name" value="WD40/YVTN_repeat-like_dom_sf"/>
</dbReference>
<dbReference type="EC" id="2.7.7.65" evidence="1"/>
<comment type="caution">
    <text evidence="5">The sequence shown here is derived from an EMBL/GenBank/DDBJ whole genome shotgun (WGS) entry which is preliminary data.</text>
</comment>
<reference evidence="5 6" key="1">
    <citation type="submission" date="2020-04" db="EMBL/GenBank/DDBJ databases">
        <title>Description of novel Gluconacetobacter.</title>
        <authorList>
            <person name="Sombolestani A."/>
        </authorList>
    </citation>
    <scope>NUCLEOTIDE SEQUENCE [LARGE SCALE GENOMIC DNA]</scope>
    <source>
        <strain evidence="5 6">LMG 27802</strain>
    </source>
</reference>
<gene>
    <name evidence="5" type="ORF">HLH28_12315</name>
</gene>
<dbReference type="PROSITE" id="PS50887">
    <property type="entry name" value="GGDEF"/>
    <property type="match status" value="1"/>
</dbReference>
<dbReference type="InterPro" id="IPR000160">
    <property type="entry name" value="GGDEF_dom"/>
</dbReference>
<dbReference type="SMART" id="SM00267">
    <property type="entry name" value="GGDEF"/>
    <property type="match status" value="1"/>
</dbReference>
<dbReference type="RefSeq" id="WP_182959522.1">
    <property type="nucleotide sequence ID" value="NZ_JABEQM010000009.1"/>
</dbReference>
<dbReference type="GO" id="GO:1902201">
    <property type="term" value="P:negative regulation of bacterial-type flagellum-dependent cell motility"/>
    <property type="evidence" value="ECO:0007669"/>
    <property type="project" value="TreeGrafter"/>
</dbReference>
<dbReference type="InterPro" id="IPR043128">
    <property type="entry name" value="Rev_trsase/Diguanyl_cyclase"/>
</dbReference>
<dbReference type="NCBIfam" id="TIGR00254">
    <property type="entry name" value="GGDEF"/>
    <property type="match status" value="1"/>
</dbReference>
<dbReference type="Gene3D" id="2.130.10.10">
    <property type="entry name" value="YVTN repeat-like/Quinoprotein amine dehydrogenase"/>
    <property type="match status" value="2"/>
</dbReference>
<dbReference type="Gene3D" id="3.30.70.270">
    <property type="match status" value="1"/>
</dbReference>
<protein>
    <recommendedName>
        <fullName evidence="1">diguanylate cyclase</fullName>
        <ecNumber evidence="1">2.7.7.65</ecNumber>
    </recommendedName>
</protein>
<dbReference type="InterPro" id="IPR029787">
    <property type="entry name" value="Nucleotide_cyclase"/>
</dbReference>
<feature type="transmembrane region" description="Helical" evidence="3">
    <location>
        <begin position="728"/>
        <end position="750"/>
    </location>
</feature>
<dbReference type="InterPro" id="IPR013783">
    <property type="entry name" value="Ig-like_fold"/>
</dbReference>
<evidence type="ECO:0000256" key="3">
    <source>
        <dbReference type="SAM" id="Phobius"/>
    </source>
</evidence>
<dbReference type="InterPro" id="IPR050469">
    <property type="entry name" value="Diguanylate_Cyclase"/>
</dbReference>
<organism evidence="5 6">
    <name type="scientific">Gluconacetobacter tumulisoli</name>
    <dbReference type="NCBI Taxonomy" id="1286189"/>
    <lineage>
        <taxon>Bacteria</taxon>
        <taxon>Pseudomonadati</taxon>
        <taxon>Pseudomonadota</taxon>
        <taxon>Alphaproteobacteria</taxon>
        <taxon>Acetobacterales</taxon>
        <taxon>Acetobacteraceae</taxon>
        <taxon>Gluconacetobacter</taxon>
    </lineage>
</organism>
<keyword evidence="6" id="KW-1185">Reference proteome</keyword>
<dbReference type="PANTHER" id="PTHR45138:SF9">
    <property type="entry name" value="DIGUANYLATE CYCLASE DGCM-RELATED"/>
    <property type="match status" value="1"/>
</dbReference>
<comment type="catalytic activity">
    <reaction evidence="2">
        <text>2 GTP = 3',3'-c-di-GMP + 2 diphosphate</text>
        <dbReference type="Rhea" id="RHEA:24898"/>
        <dbReference type="ChEBI" id="CHEBI:33019"/>
        <dbReference type="ChEBI" id="CHEBI:37565"/>
        <dbReference type="ChEBI" id="CHEBI:58805"/>
        <dbReference type="EC" id="2.7.7.65"/>
    </reaction>
</comment>
<dbReference type="Pfam" id="PF07494">
    <property type="entry name" value="Reg_prop"/>
    <property type="match status" value="1"/>
</dbReference>
<evidence type="ECO:0000313" key="6">
    <source>
        <dbReference type="Proteomes" id="UP000578030"/>
    </source>
</evidence>
<dbReference type="GO" id="GO:0043709">
    <property type="term" value="P:cell adhesion involved in single-species biofilm formation"/>
    <property type="evidence" value="ECO:0007669"/>
    <property type="project" value="TreeGrafter"/>
</dbReference>
<feature type="domain" description="GGDEF" evidence="4">
    <location>
        <begin position="815"/>
        <end position="943"/>
    </location>
</feature>
<dbReference type="Gene3D" id="2.60.40.10">
    <property type="entry name" value="Immunoglobulins"/>
    <property type="match status" value="1"/>
</dbReference>
<dbReference type="SUPFAM" id="SSF55073">
    <property type="entry name" value="Nucleotide cyclase"/>
    <property type="match status" value="1"/>
</dbReference>
<evidence type="ECO:0000256" key="1">
    <source>
        <dbReference type="ARBA" id="ARBA00012528"/>
    </source>
</evidence>
<evidence type="ECO:0000313" key="5">
    <source>
        <dbReference type="EMBL" id="MBB2202345.1"/>
    </source>
</evidence>
<sequence>MLWFALLVVQAAISPIDARTIPIVGYGVSAGLSNVAVLSATQLPNGYLLVGTQHGVFWYDGRHFMPLGPEQGLPAGDMAKAVAMTGDGDLVFVFVDTIYVARNIVQAATPDHLAFRKVAMLTTLSRDTYRKALPWHGGLVVTDHGRLLFVHRAGSGNVVDGLGATRILRGGSMDDISALFAQGDTLWVGTGDGRVCALSDRKPDCLSVPALSGPRRVDAITGDRQGVLYARTLHDVVRFDPTDRSTRLEAVPHAGVQYENYQRFLTLTWTPLGHLLTQTDDGQLALRSEQGWQTLTPGGEATSLPFSTLLFDRQRTLWMGVLGRGIVRTLGFGAITSFDRRDGLLGNVVWQTARQAGGPLWIATDAGITAFDTTTSTVLRNFVSPAYFVAVDAQGCIWHDGPDLVTRLDPVTGWHRDYRIGRTNRILPGRGNDLWILTDAGAWRADAARRDVAPERVPGLSGAYATGAMDPAGALWLIERRTLIVRHPDGGVAVVRRAWPQVGFAPNEIAIQNDHVLWITGQGGAYRVAHDGDTITALDFYDPSMVGSDAPYSVLVDHRGWVWIGSDHGLALIDGPRRTQITEADGLIANDLAQDSLLEDHDGSIWVGTSHGLSHIRQPENLFRQTTARPVITGMSIGGQRYEGGPIAATRAPFQVRFGTLDYRNAARTHFRYRLEGVDEGWNDTIEGTVRYPAVPPGIHHFLLVAYDPDTGRCSDPVSVTITMGRPWWQTTPVLLAAGLAVILLGYGLWRIRIGWLLRQQRLLQDIVERQTAEIRAAHEALIRQARHDSLTGLLNRGAIQAHLQSGLLEGNRDAPLAIGLVDVDHFKQINDHLGHLVGDDVLAEIGRRLQQALAPDEAAGRYGGEEFLIVLQGARDGAARMEVLRQLITGPLVPSCANVLRVTVSVGYAEARAGETWHVLVGRADRALYRAKTGGRNRMVAD</sequence>
<dbReference type="GO" id="GO:0005886">
    <property type="term" value="C:plasma membrane"/>
    <property type="evidence" value="ECO:0007669"/>
    <property type="project" value="TreeGrafter"/>
</dbReference>
<dbReference type="PANTHER" id="PTHR45138">
    <property type="entry name" value="REGULATORY COMPONENTS OF SENSORY TRANSDUCTION SYSTEM"/>
    <property type="match status" value="1"/>
</dbReference>
<keyword evidence="3" id="KW-1133">Transmembrane helix</keyword>
<dbReference type="InterPro" id="IPR011110">
    <property type="entry name" value="Reg_prop"/>
</dbReference>
<dbReference type="Pfam" id="PF00990">
    <property type="entry name" value="GGDEF"/>
    <property type="match status" value="1"/>
</dbReference>
<accession>A0A7W4PLN9</accession>
<dbReference type="GO" id="GO:0052621">
    <property type="term" value="F:diguanylate cyclase activity"/>
    <property type="evidence" value="ECO:0007669"/>
    <property type="project" value="UniProtKB-EC"/>
</dbReference>
<keyword evidence="3" id="KW-0812">Transmembrane</keyword>
<evidence type="ECO:0000256" key="2">
    <source>
        <dbReference type="ARBA" id="ARBA00034247"/>
    </source>
</evidence>
<dbReference type="Proteomes" id="UP000578030">
    <property type="component" value="Unassembled WGS sequence"/>
</dbReference>
<keyword evidence="3" id="KW-0472">Membrane</keyword>
<evidence type="ECO:0000259" key="4">
    <source>
        <dbReference type="PROSITE" id="PS50887"/>
    </source>
</evidence>
<dbReference type="SUPFAM" id="SSF63829">
    <property type="entry name" value="Calcium-dependent phosphotriesterase"/>
    <property type="match status" value="2"/>
</dbReference>
<proteinExistence type="predicted"/>
<dbReference type="CDD" id="cd01949">
    <property type="entry name" value="GGDEF"/>
    <property type="match status" value="1"/>
</dbReference>